<dbReference type="Gene3D" id="2.60.40.10">
    <property type="entry name" value="Immunoglobulins"/>
    <property type="match status" value="2"/>
</dbReference>
<evidence type="ECO:0000313" key="5">
    <source>
        <dbReference type="Ensembl" id="ENSEBUP00000005991.1"/>
    </source>
</evidence>
<reference evidence="5" key="2">
    <citation type="submission" date="2025-09" db="UniProtKB">
        <authorList>
            <consortium name="Ensembl"/>
        </authorList>
    </citation>
    <scope>IDENTIFICATION</scope>
</reference>
<name>A0A8C4NF90_EPTBU</name>
<dbReference type="Proteomes" id="UP000694388">
    <property type="component" value="Unplaced"/>
</dbReference>
<keyword evidence="2" id="KW-0472">Membrane</keyword>
<dbReference type="PROSITE" id="PS50835">
    <property type="entry name" value="IG_LIKE"/>
    <property type="match status" value="1"/>
</dbReference>
<keyword evidence="6" id="KW-1185">Reference proteome</keyword>
<dbReference type="InterPro" id="IPR013106">
    <property type="entry name" value="Ig_V-set"/>
</dbReference>
<dbReference type="SMART" id="SM00409">
    <property type="entry name" value="IG"/>
    <property type="match status" value="1"/>
</dbReference>
<dbReference type="PANTHER" id="PTHR24100">
    <property type="entry name" value="BUTYROPHILIN"/>
    <property type="match status" value="1"/>
</dbReference>
<dbReference type="AlphaFoldDB" id="A0A8C4NF90"/>
<dbReference type="Ensembl" id="ENSEBUT00000006438.1">
    <property type="protein sequence ID" value="ENSEBUP00000005991.1"/>
    <property type="gene ID" value="ENSEBUG00000004006.1"/>
</dbReference>
<dbReference type="Pfam" id="PF07686">
    <property type="entry name" value="V-set"/>
    <property type="match status" value="1"/>
</dbReference>
<evidence type="ECO:0000256" key="2">
    <source>
        <dbReference type="ARBA" id="ARBA00023136"/>
    </source>
</evidence>
<reference evidence="5" key="1">
    <citation type="submission" date="2025-08" db="UniProtKB">
        <authorList>
            <consortium name="Ensembl"/>
        </authorList>
    </citation>
    <scope>IDENTIFICATION</scope>
</reference>
<dbReference type="GO" id="GO:0050852">
    <property type="term" value="P:T cell receptor signaling pathway"/>
    <property type="evidence" value="ECO:0007669"/>
    <property type="project" value="TreeGrafter"/>
</dbReference>
<organism evidence="5 6">
    <name type="scientific">Eptatretus burgeri</name>
    <name type="common">Inshore hagfish</name>
    <dbReference type="NCBI Taxonomy" id="7764"/>
    <lineage>
        <taxon>Eukaryota</taxon>
        <taxon>Metazoa</taxon>
        <taxon>Chordata</taxon>
        <taxon>Craniata</taxon>
        <taxon>Vertebrata</taxon>
        <taxon>Cyclostomata</taxon>
        <taxon>Myxini</taxon>
        <taxon>Myxiniformes</taxon>
        <taxon>Myxinidae</taxon>
        <taxon>Eptatretinae</taxon>
        <taxon>Eptatretus</taxon>
    </lineage>
</organism>
<dbReference type="InterPro" id="IPR013783">
    <property type="entry name" value="Ig-like_fold"/>
</dbReference>
<dbReference type="GO" id="GO:0009897">
    <property type="term" value="C:external side of plasma membrane"/>
    <property type="evidence" value="ECO:0007669"/>
    <property type="project" value="TreeGrafter"/>
</dbReference>
<dbReference type="InterPro" id="IPR036179">
    <property type="entry name" value="Ig-like_dom_sf"/>
</dbReference>
<dbReference type="InterPro" id="IPR007110">
    <property type="entry name" value="Ig-like_dom"/>
</dbReference>
<evidence type="ECO:0000259" key="4">
    <source>
        <dbReference type="PROSITE" id="PS50835"/>
    </source>
</evidence>
<evidence type="ECO:0000256" key="3">
    <source>
        <dbReference type="ARBA" id="ARBA00023319"/>
    </source>
</evidence>
<dbReference type="SUPFAM" id="SSF48726">
    <property type="entry name" value="Immunoglobulin"/>
    <property type="match status" value="2"/>
</dbReference>
<dbReference type="GeneTree" id="ENSGT00930000152737"/>
<evidence type="ECO:0000313" key="6">
    <source>
        <dbReference type="Proteomes" id="UP000694388"/>
    </source>
</evidence>
<protein>
    <recommendedName>
        <fullName evidence="4">Ig-like domain-containing protein</fullName>
    </recommendedName>
</protein>
<comment type="subcellular location">
    <subcellularLocation>
        <location evidence="1">Membrane</location>
    </subcellularLocation>
</comment>
<accession>A0A8C4NF90</accession>
<evidence type="ECO:0000256" key="1">
    <source>
        <dbReference type="ARBA" id="ARBA00004370"/>
    </source>
</evidence>
<proteinExistence type="predicted"/>
<dbReference type="GO" id="GO:0005102">
    <property type="term" value="F:signaling receptor binding"/>
    <property type="evidence" value="ECO:0007669"/>
    <property type="project" value="TreeGrafter"/>
</dbReference>
<keyword evidence="3" id="KW-0393">Immunoglobulin domain</keyword>
<feature type="domain" description="Ig-like" evidence="4">
    <location>
        <begin position="33"/>
        <end position="145"/>
    </location>
</feature>
<dbReference type="InterPro" id="IPR050504">
    <property type="entry name" value="IgSF_BTN/MOG"/>
</dbReference>
<sequence>MYSSIHIKINTQGSSWQCFLAFELRVLSFLRWPSKKSVFVRVGDAVTLPCLLNRSWWGEGARMGWFRDRRNLYTNHDLHRDFPNEENTLRMFNNNKNITGHGVTEGDFSLLISPVRFDDSGTFTCFHNNLSRHKRTTITEDFSLTISDVRPKDSGHYECRSDRVTCNISVITLKGEVYNFIYTRYAYNTQEKWEI</sequence>
<dbReference type="GO" id="GO:0001817">
    <property type="term" value="P:regulation of cytokine production"/>
    <property type="evidence" value="ECO:0007669"/>
    <property type="project" value="TreeGrafter"/>
</dbReference>
<dbReference type="InterPro" id="IPR003599">
    <property type="entry name" value="Ig_sub"/>
</dbReference>